<dbReference type="AlphaFoldDB" id="A0A0D2NQP6"/>
<keyword evidence="3" id="KW-1185">Reference proteome</keyword>
<sequence length="391" mass="42513">MANLPNSESYYDGNADLSWLLQPGSPVSSDSESGSFKSLKSSAGFFHHTLVLEFNEGTNTFTLPRRSSKTFHKDSHPITLGATLSINSSPNQQSLFVDDGLHLPPQPALSESSFHSADSAPENLKSRANLFMDSTYSPDSPPTATLPFDSVFEPTVDKSLLEPQHPLTLDGYVQAHSPSNLMTLPGSNSTQKFKNPLPDDHLPAYSPSIRPPTTQAHRNVPTSGSASESGSDCFMTASASFESNSGFSFETAPMSIRSGSVYSNPANKSSVNMLEPQLHPTPNRNVDKRRPAALKLPNPALMDNIPPNLLRHKWTIFANDKAFAFNRSTLQRSASFFLPHPRAEEPPPRKDPVHDGSLLTPAIHTAVNEALALFDATQRDRALSLRGVSIL</sequence>
<organism evidence="2 3">
    <name type="scientific">Hypholoma sublateritium (strain FD-334 SS-4)</name>
    <dbReference type="NCBI Taxonomy" id="945553"/>
    <lineage>
        <taxon>Eukaryota</taxon>
        <taxon>Fungi</taxon>
        <taxon>Dikarya</taxon>
        <taxon>Basidiomycota</taxon>
        <taxon>Agaricomycotina</taxon>
        <taxon>Agaricomycetes</taxon>
        <taxon>Agaricomycetidae</taxon>
        <taxon>Agaricales</taxon>
        <taxon>Agaricineae</taxon>
        <taxon>Strophariaceae</taxon>
        <taxon>Hypholoma</taxon>
    </lineage>
</organism>
<feature type="region of interest" description="Disordered" evidence="1">
    <location>
        <begin position="210"/>
        <end position="231"/>
    </location>
</feature>
<accession>A0A0D2NQP6</accession>
<feature type="compositionally biased region" description="Polar residues" evidence="1">
    <location>
        <begin position="211"/>
        <end position="230"/>
    </location>
</feature>
<proteinExistence type="predicted"/>
<reference evidence="3" key="1">
    <citation type="submission" date="2014-04" db="EMBL/GenBank/DDBJ databases">
        <title>Evolutionary Origins and Diversification of the Mycorrhizal Mutualists.</title>
        <authorList>
            <consortium name="DOE Joint Genome Institute"/>
            <consortium name="Mycorrhizal Genomics Consortium"/>
            <person name="Kohler A."/>
            <person name="Kuo A."/>
            <person name="Nagy L.G."/>
            <person name="Floudas D."/>
            <person name="Copeland A."/>
            <person name="Barry K.W."/>
            <person name="Cichocki N."/>
            <person name="Veneault-Fourrey C."/>
            <person name="LaButti K."/>
            <person name="Lindquist E.A."/>
            <person name="Lipzen A."/>
            <person name="Lundell T."/>
            <person name="Morin E."/>
            <person name="Murat C."/>
            <person name="Riley R."/>
            <person name="Ohm R."/>
            <person name="Sun H."/>
            <person name="Tunlid A."/>
            <person name="Henrissat B."/>
            <person name="Grigoriev I.V."/>
            <person name="Hibbett D.S."/>
            <person name="Martin F."/>
        </authorList>
    </citation>
    <scope>NUCLEOTIDE SEQUENCE [LARGE SCALE GENOMIC DNA]</scope>
    <source>
        <strain evidence="3">FD-334 SS-4</strain>
    </source>
</reference>
<gene>
    <name evidence="2" type="ORF">HYPSUDRAFT_203296</name>
</gene>
<name>A0A0D2NQP6_HYPSF</name>
<protein>
    <submittedName>
        <fullName evidence="2">Uncharacterized protein</fullName>
    </submittedName>
</protein>
<evidence type="ECO:0000313" key="3">
    <source>
        <dbReference type="Proteomes" id="UP000054270"/>
    </source>
</evidence>
<dbReference type="Proteomes" id="UP000054270">
    <property type="component" value="Unassembled WGS sequence"/>
</dbReference>
<dbReference type="EMBL" id="KN817561">
    <property type="protein sequence ID" value="KJA21114.1"/>
    <property type="molecule type" value="Genomic_DNA"/>
</dbReference>
<evidence type="ECO:0000313" key="2">
    <source>
        <dbReference type="EMBL" id="KJA21114.1"/>
    </source>
</evidence>
<evidence type="ECO:0000256" key="1">
    <source>
        <dbReference type="SAM" id="MobiDB-lite"/>
    </source>
</evidence>